<evidence type="ECO:0000313" key="2">
    <source>
        <dbReference type="EMBL" id="KAF1937511.1"/>
    </source>
</evidence>
<organism evidence="2 3">
    <name type="scientific">Clathrospora elynae</name>
    <dbReference type="NCBI Taxonomy" id="706981"/>
    <lineage>
        <taxon>Eukaryota</taxon>
        <taxon>Fungi</taxon>
        <taxon>Dikarya</taxon>
        <taxon>Ascomycota</taxon>
        <taxon>Pezizomycotina</taxon>
        <taxon>Dothideomycetes</taxon>
        <taxon>Pleosporomycetidae</taxon>
        <taxon>Pleosporales</taxon>
        <taxon>Diademaceae</taxon>
        <taxon>Clathrospora</taxon>
    </lineage>
</organism>
<gene>
    <name evidence="2" type="ORF">EJ02DRAFT_469648</name>
</gene>
<evidence type="ECO:0000313" key="3">
    <source>
        <dbReference type="Proteomes" id="UP000800038"/>
    </source>
</evidence>
<dbReference type="AlphaFoldDB" id="A0A6A5SA25"/>
<name>A0A6A5SA25_9PLEO</name>
<proteinExistence type="predicted"/>
<dbReference type="Proteomes" id="UP000800038">
    <property type="component" value="Unassembled WGS sequence"/>
</dbReference>
<sequence>MKDTITIIDAKSTYRVGTPAMMVQPFNTIGQQTMKNWKLPGFRETVVRTLVIAGIKIVDYNHAKRVRKGRNIDNVPLTLLIESDVSVPGQYETLKVATNDLLQMGSSMGLHESANTGTVSAVVRARSTQGVETTCALTNHHVVAKKGDFTHEACPVDESLSPNHEISQRYMVQVVAPSHPDHQRFLKYMAMEKAGIDKYSARYEHPFGPNYANVVKMVAKTDSDWNTLNTDPDRVLGIVFATSGHSVCNNSDYTALGLKSVSSMPHVPIPAFTNHDGELVPSLAEKINCRTLLFRLNWALIKMAAARTLITNTPHPASSVKVRSPNNKRESFPIRVTR</sequence>
<dbReference type="OrthoDB" id="3694900at2759"/>
<keyword evidence="3" id="KW-1185">Reference proteome</keyword>
<protein>
    <submittedName>
        <fullName evidence="2">Uncharacterized protein</fullName>
    </submittedName>
</protein>
<reference evidence="2" key="1">
    <citation type="journal article" date="2020" name="Stud. Mycol.">
        <title>101 Dothideomycetes genomes: a test case for predicting lifestyles and emergence of pathogens.</title>
        <authorList>
            <person name="Haridas S."/>
            <person name="Albert R."/>
            <person name="Binder M."/>
            <person name="Bloem J."/>
            <person name="Labutti K."/>
            <person name="Salamov A."/>
            <person name="Andreopoulos B."/>
            <person name="Baker S."/>
            <person name="Barry K."/>
            <person name="Bills G."/>
            <person name="Bluhm B."/>
            <person name="Cannon C."/>
            <person name="Castanera R."/>
            <person name="Culley D."/>
            <person name="Daum C."/>
            <person name="Ezra D."/>
            <person name="Gonzalez J."/>
            <person name="Henrissat B."/>
            <person name="Kuo A."/>
            <person name="Liang C."/>
            <person name="Lipzen A."/>
            <person name="Lutzoni F."/>
            <person name="Magnuson J."/>
            <person name="Mondo S."/>
            <person name="Nolan M."/>
            <person name="Ohm R."/>
            <person name="Pangilinan J."/>
            <person name="Park H.-J."/>
            <person name="Ramirez L."/>
            <person name="Alfaro M."/>
            <person name="Sun H."/>
            <person name="Tritt A."/>
            <person name="Yoshinaga Y."/>
            <person name="Zwiers L.-H."/>
            <person name="Turgeon B."/>
            <person name="Goodwin S."/>
            <person name="Spatafora J."/>
            <person name="Crous P."/>
            <person name="Grigoriev I."/>
        </authorList>
    </citation>
    <scope>NUCLEOTIDE SEQUENCE</scope>
    <source>
        <strain evidence="2">CBS 161.51</strain>
    </source>
</reference>
<feature type="region of interest" description="Disordered" evidence="1">
    <location>
        <begin position="315"/>
        <end position="338"/>
    </location>
</feature>
<dbReference type="EMBL" id="ML976136">
    <property type="protein sequence ID" value="KAF1937511.1"/>
    <property type="molecule type" value="Genomic_DNA"/>
</dbReference>
<evidence type="ECO:0000256" key="1">
    <source>
        <dbReference type="SAM" id="MobiDB-lite"/>
    </source>
</evidence>
<accession>A0A6A5SA25</accession>